<dbReference type="EMBL" id="BMGG01000002">
    <property type="protein sequence ID" value="GGC55578.1"/>
    <property type="molecule type" value="Genomic_DNA"/>
</dbReference>
<name>A0A916U139_9HYPH</name>
<sequence length="152" mass="16147">MEGGFRKDGTGLGESGTALCGREPERFLVARIRSSPFVSRVGNAPGRGGASTPAVKRSSARAATALAREAAGRVERRRDWKRGGLGGKGTPTLSVIHPPYSQPKHVVPIEGEQGAEALFGSIPRHTAKRALPLAMIDINDMCKGARRRMPAH</sequence>
<dbReference type="Proteomes" id="UP000637002">
    <property type="component" value="Unassembled WGS sequence"/>
</dbReference>
<comment type="caution">
    <text evidence="2">The sequence shown here is derived from an EMBL/GenBank/DDBJ whole genome shotgun (WGS) entry which is preliminary data.</text>
</comment>
<feature type="compositionally biased region" description="Basic and acidic residues" evidence="1">
    <location>
        <begin position="70"/>
        <end position="82"/>
    </location>
</feature>
<reference evidence="2" key="2">
    <citation type="submission" date="2020-09" db="EMBL/GenBank/DDBJ databases">
        <authorList>
            <person name="Sun Q."/>
            <person name="Zhou Y."/>
        </authorList>
    </citation>
    <scope>NUCLEOTIDE SEQUENCE</scope>
    <source>
        <strain evidence="2">CGMCC 1.12919</strain>
    </source>
</reference>
<accession>A0A916U139</accession>
<evidence type="ECO:0000313" key="3">
    <source>
        <dbReference type="Proteomes" id="UP000637002"/>
    </source>
</evidence>
<gene>
    <name evidence="2" type="ORF">GCM10010994_13090</name>
</gene>
<evidence type="ECO:0000313" key="2">
    <source>
        <dbReference type="EMBL" id="GGC55578.1"/>
    </source>
</evidence>
<keyword evidence="3" id="KW-1185">Reference proteome</keyword>
<protein>
    <submittedName>
        <fullName evidence="2">Uncharacterized protein</fullName>
    </submittedName>
</protein>
<dbReference type="AlphaFoldDB" id="A0A916U139"/>
<feature type="compositionally biased region" description="Low complexity" evidence="1">
    <location>
        <begin position="60"/>
        <end position="69"/>
    </location>
</feature>
<reference evidence="2" key="1">
    <citation type="journal article" date="2014" name="Int. J. Syst. Evol. Microbiol.">
        <title>Complete genome sequence of Corynebacterium casei LMG S-19264T (=DSM 44701T), isolated from a smear-ripened cheese.</title>
        <authorList>
            <consortium name="US DOE Joint Genome Institute (JGI-PGF)"/>
            <person name="Walter F."/>
            <person name="Albersmeier A."/>
            <person name="Kalinowski J."/>
            <person name="Ruckert C."/>
        </authorList>
    </citation>
    <scope>NUCLEOTIDE SEQUENCE</scope>
    <source>
        <strain evidence="2">CGMCC 1.12919</strain>
    </source>
</reference>
<proteinExistence type="predicted"/>
<evidence type="ECO:0000256" key="1">
    <source>
        <dbReference type="SAM" id="MobiDB-lite"/>
    </source>
</evidence>
<feature type="region of interest" description="Disordered" evidence="1">
    <location>
        <begin position="41"/>
        <end position="101"/>
    </location>
</feature>
<feature type="region of interest" description="Disordered" evidence="1">
    <location>
        <begin position="1"/>
        <end position="20"/>
    </location>
</feature>
<organism evidence="2 3">
    <name type="scientific">Chelatococcus reniformis</name>
    <dbReference type="NCBI Taxonomy" id="1494448"/>
    <lineage>
        <taxon>Bacteria</taxon>
        <taxon>Pseudomonadati</taxon>
        <taxon>Pseudomonadota</taxon>
        <taxon>Alphaproteobacteria</taxon>
        <taxon>Hyphomicrobiales</taxon>
        <taxon>Chelatococcaceae</taxon>
        <taxon>Chelatococcus</taxon>
    </lineage>
</organism>